<dbReference type="Proteomes" id="UP001054945">
    <property type="component" value="Unassembled WGS sequence"/>
</dbReference>
<reference evidence="1 2" key="1">
    <citation type="submission" date="2021-06" db="EMBL/GenBank/DDBJ databases">
        <title>Caerostris extrusa draft genome.</title>
        <authorList>
            <person name="Kono N."/>
            <person name="Arakawa K."/>
        </authorList>
    </citation>
    <scope>NUCLEOTIDE SEQUENCE [LARGE SCALE GENOMIC DNA]</scope>
</reference>
<dbReference type="AlphaFoldDB" id="A0AAV4WFU5"/>
<name>A0AAV4WFU5_CAEEX</name>
<sequence>MHQKHMLNYFKSLLDEAQSIKPPPPPPLAIACYFSLENKVFFSQRAVLFRQWQESYAKHWLAGTAIKAFSSLLNRYIQLSGTQWCVGERGGPAKYMLPSTP</sequence>
<gene>
    <name evidence="1" type="ORF">CEXT_634931</name>
</gene>
<proteinExistence type="predicted"/>
<evidence type="ECO:0000313" key="1">
    <source>
        <dbReference type="EMBL" id="GIY81700.1"/>
    </source>
</evidence>
<evidence type="ECO:0000313" key="2">
    <source>
        <dbReference type="Proteomes" id="UP001054945"/>
    </source>
</evidence>
<organism evidence="1 2">
    <name type="scientific">Caerostris extrusa</name>
    <name type="common">Bark spider</name>
    <name type="synonym">Caerostris bankana</name>
    <dbReference type="NCBI Taxonomy" id="172846"/>
    <lineage>
        <taxon>Eukaryota</taxon>
        <taxon>Metazoa</taxon>
        <taxon>Ecdysozoa</taxon>
        <taxon>Arthropoda</taxon>
        <taxon>Chelicerata</taxon>
        <taxon>Arachnida</taxon>
        <taxon>Araneae</taxon>
        <taxon>Araneomorphae</taxon>
        <taxon>Entelegynae</taxon>
        <taxon>Araneoidea</taxon>
        <taxon>Araneidae</taxon>
        <taxon>Caerostris</taxon>
    </lineage>
</organism>
<keyword evidence="2" id="KW-1185">Reference proteome</keyword>
<dbReference type="EMBL" id="BPLR01016157">
    <property type="protein sequence ID" value="GIY81700.1"/>
    <property type="molecule type" value="Genomic_DNA"/>
</dbReference>
<protein>
    <submittedName>
        <fullName evidence="1">Uncharacterized protein</fullName>
    </submittedName>
</protein>
<accession>A0AAV4WFU5</accession>
<dbReference type="PROSITE" id="PS51257">
    <property type="entry name" value="PROKAR_LIPOPROTEIN"/>
    <property type="match status" value="1"/>
</dbReference>
<comment type="caution">
    <text evidence="1">The sequence shown here is derived from an EMBL/GenBank/DDBJ whole genome shotgun (WGS) entry which is preliminary data.</text>
</comment>